<dbReference type="SUPFAM" id="SSF53613">
    <property type="entry name" value="Ribokinase-like"/>
    <property type="match status" value="1"/>
</dbReference>
<evidence type="ECO:0000256" key="11">
    <source>
        <dbReference type="ARBA" id="ARBA00023277"/>
    </source>
</evidence>
<feature type="binding site" evidence="12">
    <location>
        <begin position="260"/>
        <end position="261"/>
    </location>
    <ligand>
        <name>ATP</name>
        <dbReference type="ChEBI" id="CHEBI:30616"/>
    </ligand>
</feature>
<evidence type="ECO:0000256" key="3">
    <source>
        <dbReference type="ARBA" id="ARBA00016943"/>
    </source>
</evidence>
<dbReference type="GO" id="GO:0004747">
    <property type="term" value="F:ribokinase activity"/>
    <property type="evidence" value="ECO:0007669"/>
    <property type="project" value="UniProtKB-UniRule"/>
</dbReference>
<evidence type="ECO:0000256" key="1">
    <source>
        <dbReference type="ARBA" id="ARBA00005380"/>
    </source>
</evidence>
<comment type="similarity">
    <text evidence="1">Belongs to the carbohydrate kinase pfkB family.</text>
</comment>
<proteinExistence type="inferred from homology"/>
<dbReference type="Proteomes" id="UP000199375">
    <property type="component" value="Unassembled WGS sequence"/>
</dbReference>
<keyword evidence="5 12" id="KW-0479">Metal-binding</keyword>
<evidence type="ECO:0000256" key="5">
    <source>
        <dbReference type="ARBA" id="ARBA00022723"/>
    </source>
</evidence>
<dbReference type="GO" id="GO:0005524">
    <property type="term" value="F:ATP binding"/>
    <property type="evidence" value="ECO:0007669"/>
    <property type="project" value="UniProtKB-UniRule"/>
</dbReference>
<feature type="binding site" evidence="12">
    <location>
        <position position="192"/>
    </location>
    <ligand>
        <name>ATP</name>
        <dbReference type="ChEBI" id="CHEBI:30616"/>
    </ligand>
</feature>
<dbReference type="EC" id="2.7.1.15" evidence="2 12"/>
<comment type="pathway">
    <text evidence="12">Carbohydrate metabolism; D-ribose degradation; D-ribose 5-phosphate from beta-D-ribopyranose: step 2/2.</text>
</comment>
<keyword evidence="12" id="KW-0963">Cytoplasm</keyword>
<evidence type="ECO:0000256" key="9">
    <source>
        <dbReference type="ARBA" id="ARBA00022842"/>
    </source>
</evidence>
<evidence type="ECO:0000313" key="15">
    <source>
        <dbReference type="Proteomes" id="UP000199375"/>
    </source>
</evidence>
<comment type="catalytic activity">
    <reaction evidence="12">
        <text>D-ribose + ATP = D-ribose 5-phosphate + ADP + H(+)</text>
        <dbReference type="Rhea" id="RHEA:13697"/>
        <dbReference type="ChEBI" id="CHEBI:15378"/>
        <dbReference type="ChEBI" id="CHEBI:30616"/>
        <dbReference type="ChEBI" id="CHEBI:47013"/>
        <dbReference type="ChEBI" id="CHEBI:78346"/>
        <dbReference type="ChEBI" id="CHEBI:456216"/>
        <dbReference type="EC" id="2.7.1.15"/>
    </reaction>
</comment>
<feature type="binding site" evidence="12">
    <location>
        <begin position="228"/>
        <end position="233"/>
    </location>
    <ligand>
        <name>ATP</name>
        <dbReference type="ChEBI" id="CHEBI:30616"/>
    </ligand>
</feature>
<dbReference type="Pfam" id="PF00294">
    <property type="entry name" value="PfkB"/>
    <property type="match status" value="1"/>
</dbReference>
<organism evidence="14 15">
    <name type="scientific">Micromonospora haikouensis</name>
    <dbReference type="NCBI Taxonomy" id="686309"/>
    <lineage>
        <taxon>Bacteria</taxon>
        <taxon>Bacillati</taxon>
        <taxon>Actinomycetota</taxon>
        <taxon>Actinomycetes</taxon>
        <taxon>Micromonosporales</taxon>
        <taxon>Micromonosporaceae</taxon>
        <taxon>Micromonospora</taxon>
    </lineage>
</organism>
<evidence type="ECO:0000259" key="13">
    <source>
        <dbReference type="Pfam" id="PF00294"/>
    </source>
</evidence>
<feature type="domain" description="Carbohydrate kinase PfkB" evidence="13">
    <location>
        <begin position="11"/>
        <end position="301"/>
    </location>
</feature>
<dbReference type="GO" id="GO:0046872">
    <property type="term" value="F:metal ion binding"/>
    <property type="evidence" value="ECO:0007669"/>
    <property type="project" value="UniProtKB-KW"/>
</dbReference>
<dbReference type="InterPro" id="IPR011877">
    <property type="entry name" value="Ribokinase"/>
</dbReference>
<dbReference type="InterPro" id="IPR011611">
    <property type="entry name" value="PfkB_dom"/>
</dbReference>
<evidence type="ECO:0000313" key="14">
    <source>
        <dbReference type="EMBL" id="SCE80742.1"/>
    </source>
</evidence>
<dbReference type="PANTHER" id="PTHR10584:SF166">
    <property type="entry name" value="RIBOKINASE"/>
    <property type="match status" value="1"/>
</dbReference>
<comment type="activity regulation">
    <text evidence="12">Activated by a monovalent cation that binds near, but not in, the active site. The most likely occupant of the site in vivo is potassium. Ion binding induces a conformational change that may alter substrate affinity.</text>
</comment>
<comment type="caution">
    <text evidence="12">Lacks conserved residue(s) required for the propagation of feature annotation.</text>
</comment>
<dbReference type="GO" id="GO:0019303">
    <property type="term" value="P:D-ribose catabolic process"/>
    <property type="evidence" value="ECO:0007669"/>
    <property type="project" value="UniProtKB-UniRule"/>
</dbReference>
<feature type="binding site" evidence="12">
    <location>
        <position position="257"/>
    </location>
    <ligand>
        <name>K(+)</name>
        <dbReference type="ChEBI" id="CHEBI:29103"/>
    </ligand>
</feature>
<dbReference type="InterPro" id="IPR002173">
    <property type="entry name" value="Carboh/pur_kinase_PfkB_CS"/>
</dbReference>
<accession>A0A1C4V9Y6</accession>
<feature type="active site" description="Proton acceptor" evidence="12">
    <location>
        <position position="261"/>
    </location>
</feature>
<keyword evidence="6 12" id="KW-0547">Nucleotide-binding</keyword>
<feature type="binding site" evidence="12">
    <location>
        <begin position="47"/>
        <end position="51"/>
    </location>
    <ligand>
        <name>substrate</name>
    </ligand>
</feature>
<dbReference type="AlphaFoldDB" id="A0A1C4V9Y6"/>
<dbReference type="InterPro" id="IPR002139">
    <property type="entry name" value="Ribo/fructo_kinase"/>
</dbReference>
<evidence type="ECO:0000256" key="8">
    <source>
        <dbReference type="ARBA" id="ARBA00022840"/>
    </source>
</evidence>
<keyword evidence="10 12" id="KW-0630">Potassium</keyword>
<feature type="binding site" evidence="12">
    <location>
        <position position="294"/>
    </location>
    <ligand>
        <name>K(+)</name>
        <dbReference type="ChEBI" id="CHEBI:29103"/>
    </ligand>
</feature>
<evidence type="ECO:0000256" key="12">
    <source>
        <dbReference type="HAMAP-Rule" id="MF_01987"/>
    </source>
</evidence>
<dbReference type="InterPro" id="IPR029056">
    <property type="entry name" value="Ribokinase-like"/>
</dbReference>
<dbReference type="Gene3D" id="3.40.1190.20">
    <property type="match status" value="1"/>
</dbReference>
<feature type="binding site" evidence="12">
    <location>
        <position position="255"/>
    </location>
    <ligand>
        <name>K(+)</name>
        <dbReference type="ChEBI" id="CHEBI:29103"/>
    </ligand>
</feature>
<evidence type="ECO:0000256" key="6">
    <source>
        <dbReference type="ARBA" id="ARBA00022741"/>
    </source>
</evidence>
<sequence length="313" mass="31606">MVVHEHGVGMKIAVIGSYGAGLTMRVPRVPVAGETLSGGSFASGHGGKGSNQAVAAARLGARVSLLTAVGADQFGAAARELWAREGVDAAGVRTTTASATMVGVILVDADGENRIAIAPGALDELTPADVAGFADRIAEADLVVVSLEIPLPVALAALRTAHERGVRTLLNPAPAVALPDEAWAWIDVVTPNASEARVLTGRAPADPATGDELVDLLRTRYAGTIVLTLGADGALVDHDGRRTRVDPVAVARVVDTTGAGDAFTGALAVALARGDALTDAVRFAAAAGAHAVGVAEVIPALPYPDDVAALLRR</sequence>
<feature type="binding site" evidence="12">
    <location>
        <position position="261"/>
    </location>
    <ligand>
        <name>substrate</name>
    </ligand>
</feature>
<dbReference type="CDD" id="cd01174">
    <property type="entry name" value="ribokinase"/>
    <property type="match status" value="1"/>
</dbReference>
<dbReference type="EMBL" id="FMCW01000007">
    <property type="protein sequence ID" value="SCE80742.1"/>
    <property type="molecule type" value="Genomic_DNA"/>
</dbReference>
<keyword evidence="11 12" id="KW-0119">Carbohydrate metabolism</keyword>
<dbReference type="PRINTS" id="PR00990">
    <property type="entry name" value="RIBOKINASE"/>
</dbReference>
<name>A0A1C4V9Y6_9ACTN</name>
<dbReference type="PROSITE" id="PS00584">
    <property type="entry name" value="PFKB_KINASES_2"/>
    <property type="match status" value="1"/>
</dbReference>
<keyword evidence="4 12" id="KW-0808">Transferase</keyword>
<evidence type="ECO:0000256" key="2">
    <source>
        <dbReference type="ARBA" id="ARBA00012035"/>
    </source>
</evidence>
<feature type="binding site" evidence="12">
    <location>
        <position position="291"/>
    </location>
    <ligand>
        <name>K(+)</name>
        <dbReference type="ChEBI" id="CHEBI:29103"/>
    </ligand>
</feature>
<keyword evidence="8 12" id="KW-0067">ATP-binding</keyword>
<evidence type="ECO:0000256" key="10">
    <source>
        <dbReference type="ARBA" id="ARBA00022958"/>
    </source>
</evidence>
<dbReference type="HAMAP" id="MF_01987">
    <property type="entry name" value="Ribokinase"/>
    <property type="match status" value="1"/>
</dbReference>
<keyword evidence="9 12" id="KW-0460">Magnesium</keyword>
<comment type="subunit">
    <text evidence="12">Homodimer.</text>
</comment>
<dbReference type="PANTHER" id="PTHR10584">
    <property type="entry name" value="SUGAR KINASE"/>
    <property type="match status" value="1"/>
</dbReference>
<comment type="function">
    <text evidence="12">Catalyzes the phosphorylation of ribose at O-5 in a reaction requiring ATP and magnesium. The resulting D-ribose-5-phosphate can then be used either for sythesis of nucleotides, histidine, and tryptophan, or as a component of the pentose phosphate pathway.</text>
</comment>
<evidence type="ECO:0000256" key="7">
    <source>
        <dbReference type="ARBA" id="ARBA00022777"/>
    </source>
</evidence>
<dbReference type="GO" id="GO:0005737">
    <property type="term" value="C:cytoplasm"/>
    <property type="evidence" value="ECO:0007669"/>
    <property type="project" value="UniProtKB-SubCell"/>
</dbReference>
<comment type="subcellular location">
    <subcellularLocation>
        <location evidence="12">Cytoplasm</location>
    </subcellularLocation>
</comment>
<gene>
    <name evidence="12" type="primary">rbsK</name>
    <name evidence="14" type="ORF">GA0070558_107185</name>
</gene>
<evidence type="ECO:0000256" key="4">
    <source>
        <dbReference type="ARBA" id="ARBA00022679"/>
    </source>
</evidence>
<comment type="similarity">
    <text evidence="12">Belongs to the carbohydrate kinase PfkB family. Ribokinase subfamily.</text>
</comment>
<protein>
    <recommendedName>
        <fullName evidence="3 12">Ribokinase</fullName>
        <shortName evidence="12">RK</shortName>
        <ecNumber evidence="2 12">2.7.1.15</ecNumber>
    </recommendedName>
</protein>
<feature type="binding site" evidence="12">
    <location>
        <position position="148"/>
    </location>
    <ligand>
        <name>substrate</name>
    </ligand>
</feature>
<keyword evidence="7 12" id="KW-0418">Kinase</keyword>
<reference evidence="14 15" key="1">
    <citation type="submission" date="2016-06" db="EMBL/GenBank/DDBJ databases">
        <authorList>
            <person name="Kjaerup R.B."/>
            <person name="Dalgaard T.S."/>
            <person name="Juul-Madsen H.R."/>
        </authorList>
    </citation>
    <scope>NUCLEOTIDE SEQUENCE [LARGE SCALE GENOMIC DNA]</scope>
    <source>
        <strain evidence="14 15">DSM 45626</strain>
    </source>
</reference>
<dbReference type="UniPathway" id="UPA00916">
    <property type="reaction ID" value="UER00889"/>
</dbReference>
<comment type="cofactor">
    <cofactor evidence="12">
        <name>Mg(2+)</name>
        <dbReference type="ChEBI" id="CHEBI:18420"/>
    </cofactor>
    <text evidence="12">Requires a divalent cation, most likely magnesium in vivo, as an electrophilic catalyst to aid phosphoryl group transfer. It is the chelate of the metal and the nucleotide that is the actual substrate.</text>
</comment>